<organism evidence="6 7">
    <name type="scientific">Aphidius gifuensis</name>
    <name type="common">Parasitoid wasp</name>
    <dbReference type="NCBI Taxonomy" id="684658"/>
    <lineage>
        <taxon>Eukaryota</taxon>
        <taxon>Metazoa</taxon>
        <taxon>Ecdysozoa</taxon>
        <taxon>Arthropoda</taxon>
        <taxon>Hexapoda</taxon>
        <taxon>Insecta</taxon>
        <taxon>Pterygota</taxon>
        <taxon>Neoptera</taxon>
        <taxon>Endopterygota</taxon>
        <taxon>Hymenoptera</taxon>
        <taxon>Apocrita</taxon>
        <taxon>Ichneumonoidea</taxon>
        <taxon>Braconidae</taxon>
        <taxon>Aphidiinae</taxon>
        <taxon>Aphidius</taxon>
    </lineage>
</organism>
<proteinExistence type="predicted"/>
<evidence type="ECO:0000259" key="5">
    <source>
        <dbReference type="Pfam" id="PF02854"/>
    </source>
</evidence>
<evidence type="ECO:0000256" key="3">
    <source>
        <dbReference type="ARBA" id="ARBA00022845"/>
    </source>
</evidence>
<evidence type="ECO:0000256" key="4">
    <source>
        <dbReference type="SAM" id="MobiDB-lite"/>
    </source>
</evidence>
<comment type="caution">
    <text evidence="6">The sequence shown here is derived from an EMBL/GenBank/DDBJ whole genome shotgun (WGS) entry which is preliminary data.</text>
</comment>
<dbReference type="Gene3D" id="1.25.40.180">
    <property type="match status" value="1"/>
</dbReference>
<feature type="compositionally biased region" description="Gly residues" evidence="4">
    <location>
        <begin position="1"/>
        <end position="14"/>
    </location>
</feature>
<dbReference type="InterPro" id="IPR051367">
    <property type="entry name" value="mRNA_TranslReg/HistoneTransl"/>
</dbReference>
<dbReference type="GO" id="GO:0005829">
    <property type="term" value="C:cytosol"/>
    <property type="evidence" value="ECO:0007669"/>
    <property type="project" value="TreeGrafter"/>
</dbReference>
<dbReference type="InterPro" id="IPR003890">
    <property type="entry name" value="MIF4G-like_typ-3"/>
</dbReference>
<comment type="subcellular location">
    <subcellularLocation>
        <location evidence="1">Cytoplasm</location>
    </subcellularLocation>
</comment>
<name>A0A835CUR3_APHGI</name>
<gene>
    <name evidence="6" type="ORF">HCN44_002056</name>
</gene>
<feature type="region of interest" description="Disordered" evidence="4">
    <location>
        <begin position="256"/>
        <end position="278"/>
    </location>
</feature>
<dbReference type="Proteomes" id="UP000639338">
    <property type="component" value="Unassembled WGS sequence"/>
</dbReference>
<dbReference type="AlphaFoldDB" id="A0A835CUR3"/>
<feature type="compositionally biased region" description="Basic and acidic residues" evidence="4">
    <location>
        <begin position="334"/>
        <end position="354"/>
    </location>
</feature>
<dbReference type="SUPFAM" id="SSF48371">
    <property type="entry name" value="ARM repeat"/>
    <property type="match status" value="1"/>
</dbReference>
<protein>
    <recommendedName>
        <fullName evidence="5">MIF4G domain-containing protein</fullName>
    </recommendedName>
</protein>
<sequence length="378" mass="42968">MTSVGVGVGRGRGWGKNTQDASLRRPGQPPPGPKDEIVELIYNLNINDKLCNDDSSSSLINLLTFQGDLTDDNIKNIETIYQEALDDRDFANRIISILKQIKFRSSLFLTQLQLSFEKRDELFSQNVVKFSNFTYFLCEFFDKFIISNAISKIMASPVISCLEMLLNTLNEDDIELVLTQLLITGKKLYSLQPGELSNLIIQARRILIVKNLSLKSRGMLSLMIDLDNHKYQILPVELKMFYVEQLGHDYWNNTSTNTSSPYTKTNDPVNKTDSQLTHQKNVNSGIEKRLSLTGNNGQASQVSHQQKQHDKTSPKSSVNNSGRPRAIRGSGANEYKDKDFKNDKKPMGKKDKNSDAQWSNWNDGKKAWGHDDRFDKDY</sequence>
<keyword evidence="2" id="KW-0963">Cytoplasm</keyword>
<dbReference type="PANTHER" id="PTHR23254:SF18">
    <property type="entry name" value="RE28271P"/>
    <property type="match status" value="1"/>
</dbReference>
<keyword evidence="7" id="KW-1185">Reference proteome</keyword>
<dbReference type="GO" id="GO:0008494">
    <property type="term" value="F:translation activator activity"/>
    <property type="evidence" value="ECO:0007669"/>
    <property type="project" value="TreeGrafter"/>
</dbReference>
<dbReference type="Pfam" id="PF02854">
    <property type="entry name" value="MIF4G"/>
    <property type="match status" value="1"/>
</dbReference>
<evidence type="ECO:0000256" key="2">
    <source>
        <dbReference type="ARBA" id="ARBA00022490"/>
    </source>
</evidence>
<feature type="compositionally biased region" description="Polar residues" evidence="4">
    <location>
        <begin position="261"/>
        <end position="278"/>
    </location>
</feature>
<feature type="region of interest" description="Disordered" evidence="4">
    <location>
        <begin position="294"/>
        <end position="378"/>
    </location>
</feature>
<dbReference type="GO" id="GO:0003723">
    <property type="term" value="F:RNA binding"/>
    <property type="evidence" value="ECO:0007669"/>
    <property type="project" value="InterPro"/>
</dbReference>
<feature type="compositionally biased region" description="Basic and acidic residues" evidence="4">
    <location>
        <begin position="363"/>
        <end position="378"/>
    </location>
</feature>
<feature type="compositionally biased region" description="Polar residues" evidence="4">
    <location>
        <begin position="294"/>
        <end position="305"/>
    </location>
</feature>
<dbReference type="OrthoDB" id="6484979at2759"/>
<dbReference type="EMBL" id="JACMRX010000001">
    <property type="protein sequence ID" value="KAF7996424.1"/>
    <property type="molecule type" value="Genomic_DNA"/>
</dbReference>
<dbReference type="InterPro" id="IPR016024">
    <property type="entry name" value="ARM-type_fold"/>
</dbReference>
<feature type="domain" description="MIF4G" evidence="5">
    <location>
        <begin position="77"/>
        <end position="230"/>
    </location>
</feature>
<keyword evidence="3" id="KW-0810">Translation regulation</keyword>
<reference evidence="6 7" key="1">
    <citation type="submission" date="2020-08" db="EMBL/GenBank/DDBJ databases">
        <title>Aphidius gifuensis genome sequencing and assembly.</title>
        <authorList>
            <person name="Du Z."/>
        </authorList>
    </citation>
    <scope>NUCLEOTIDE SEQUENCE [LARGE SCALE GENOMIC DNA]</scope>
    <source>
        <strain evidence="6">YNYX2018</strain>
        <tissue evidence="6">Adults</tissue>
    </source>
</reference>
<evidence type="ECO:0000256" key="1">
    <source>
        <dbReference type="ARBA" id="ARBA00004496"/>
    </source>
</evidence>
<feature type="region of interest" description="Disordered" evidence="4">
    <location>
        <begin position="1"/>
        <end position="34"/>
    </location>
</feature>
<evidence type="ECO:0000313" key="7">
    <source>
        <dbReference type="Proteomes" id="UP000639338"/>
    </source>
</evidence>
<evidence type="ECO:0000313" key="6">
    <source>
        <dbReference type="EMBL" id="KAF7996424.1"/>
    </source>
</evidence>
<dbReference type="PANTHER" id="PTHR23254">
    <property type="entry name" value="EIF4G DOMAIN PROTEIN"/>
    <property type="match status" value="1"/>
</dbReference>
<accession>A0A835CUR3</accession>
<dbReference type="GO" id="GO:0006446">
    <property type="term" value="P:regulation of translational initiation"/>
    <property type="evidence" value="ECO:0007669"/>
    <property type="project" value="TreeGrafter"/>
</dbReference>